<dbReference type="SFLD" id="SFLDS00001">
    <property type="entry name" value="Enolase"/>
    <property type="match status" value="1"/>
</dbReference>
<dbReference type="SFLD" id="SFLDF00009">
    <property type="entry name" value="o-succinylbenzoate_synthase"/>
    <property type="match status" value="1"/>
</dbReference>
<dbReference type="Pfam" id="PF13378">
    <property type="entry name" value="MR_MLE_C"/>
    <property type="match status" value="1"/>
</dbReference>
<dbReference type="InterPro" id="IPR042099">
    <property type="entry name" value="ANL_N_sf"/>
</dbReference>
<dbReference type="InterPro" id="IPR029065">
    <property type="entry name" value="Enolase_C-like"/>
</dbReference>
<dbReference type="SMART" id="SM00922">
    <property type="entry name" value="MR_MLE"/>
    <property type="match status" value="1"/>
</dbReference>
<dbReference type="AlphaFoldDB" id="A0A7W5DS30"/>
<dbReference type="SFLD" id="SFLDG00180">
    <property type="entry name" value="muconate_cycloisomerase"/>
    <property type="match status" value="1"/>
</dbReference>
<dbReference type="PROSITE" id="PS00909">
    <property type="entry name" value="MR_MLE_2"/>
    <property type="match status" value="1"/>
</dbReference>
<dbReference type="InterPro" id="IPR029017">
    <property type="entry name" value="Enolase-like_N"/>
</dbReference>
<dbReference type="Gene3D" id="3.30.390.10">
    <property type="entry name" value="Enolase-like, N-terminal domain"/>
    <property type="match status" value="1"/>
</dbReference>
<keyword evidence="1" id="KW-0479">Metal-binding</keyword>
<dbReference type="GO" id="GO:0016854">
    <property type="term" value="F:racemase and epimerase activity"/>
    <property type="evidence" value="ECO:0007669"/>
    <property type="project" value="UniProtKB-ARBA"/>
</dbReference>
<protein>
    <submittedName>
        <fullName evidence="3">O-succinylbenzoate synthase</fullName>
    </submittedName>
</protein>
<organism evidence="3 4">
    <name type="scientific">Microbacter margulisiae</name>
    <dbReference type="NCBI Taxonomy" id="1350067"/>
    <lineage>
        <taxon>Bacteria</taxon>
        <taxon>Pseudomonadati</taxon>
        <taxon>Bacteroidota</taxon>
        <taxon>Bacteroidia</taxon>
        <taxon>Bacteroidales</taxon>
        <taxon>Porphyromonadaceae</taxon>
        <taxon>Microbacter</taxon>
    </lineage>
</organism>
<dbReference type="Pfam" id="PF00501">
    <property type="entry name" value="AMP-binding"/>
    <property type="match status" value="1"/>
</dbReference>
<evidence type="ECO:0000313" key="4">
    <source>
        <dbReference type="Proteomes" id="UP000544222"/>
    </source>
</evidence>
<reference evidence="3 4" key="1">
    <citation type="submission" date="2020-08" db="EMBL/GenBank/DDBJ databases">
        <title>Genomic Encyclopedia of Type Strains, Phase IV (KMG-IV): sequencing the most valuable type-strain genomes for metagenomic binning, comparative biology and taxonomic classification.</title>
        <authorList>
            <person name="Goeker M."/>
        </authorList>
    </citation>
    <scope>NUCLEOTIDE SEQUENCE [LARGE SCALE GENOMIC DNA]</scope>
    <source>
        <strain evidence="3 4">DSM 27471</strain>
    </source>
</reference>
<dbReference type="EMBL" id="JACHYB010000001">
    <property type="protein sequence ID" value="MBB3187703.1"/>
    <property type="molecule type" value="Genomic_DNA"/>
</dbReference>
<dbReference type="GO" id="GO:0046872">
    <property type="term" value="F:metal ion binding"/>
    <property type="evidence" value="ECO:0007669"/>
    <property type="project" value="UniProtKB-KW"/>
</dbReference>
<dbReference type="InterPro" id="IPR018110">
    <property type="entry name" value="Mandel_Rmase/mucon_lact_enz_CS"/>
</dbReference>
<dbReference type="InterPro" id="IPR036849">
    <property type="entry name" value="Enolase-like_C_sf"/>
</dbReference>
<dbReference type="InterPro" id="IPR013342">
    <property type="entry name" value="Mandelate_racemase_C"/>
</dbReference>
<dbReference type="SUPFAM" id="SSF51604">
    <property type="entry name" value="Enolase C-terminal domain-like"/>
    <property type="match status" value="1"/>
</dbReference>
<accession>A0A7W5DS30</accession>
<dbReference type="Proteomes" id="UP000544222">
    <property type="component" value="Unassembled WGS sequence"/>
</dbReference>
<feature type="domain" description="Mandelate racemase/muconate lactonizing enzyme C-terminal" evidence="2">
    <location>
        <begin position="132"/>
        <end position="230"/>
    </location>
</feature>
<proteinExistence type="predicted"/>
<name>A0A7W5DS30_9PORP</name>
<evidence type="ECO:0000256" key="1">
    <source>
        <dbReference type="ARBA" id="ARBA00022723"/>
    </source>
</evidence>
<gene>
    <name evidence="3" type="ORF">FHX64_001866</name>
</gene>
<dbReference type="SUPFAM" id="SSF56801">
    <property type="entry name" value="Acetyl-CoA synthetase-like"/>
    <property type="match status" value="1"/>
</dbReference>
<dbReference type="InterPro" id="IPR000873">
    <property type="entry name" value="AMP-dep_synth/lig_dom"/>
</dbReference>
<keyword evidence="4" id="KW-1185">Reference proteome</keyword>
<dbReference type="Gene3D" id="3.40.50.12780">
    <property type="entry name" value="N-terminal domain of ligase-like"/>
    <property type="match status" value="1"/>
</dbReference>
<evidence type="ECO:0000259" key="2">
    <source>
        <dbReference type="SMART" id="SM00922"/>
    </source>
</evidence>
<dbReference type="InterPro" id="IPR045851">
    <property type="entry name" value="AMP-bd_C_sf"/>
</dbReference>
<dbReference type="CDD" id="cd03320">
    <property type="entry name" value="OSBS"/>
    <property type="match status" value="1"/>
</dbReference>
<dbReference type="GO" id="GO:0009063">
    <property type="term" value="P:amino acid catabolic process"/>
    <property type="evidence" value="ECO:0007669"/>
    <property type="project" value="InterPro"/>
</dbReference>
<dbReference type="PANTHER" id="PTHR48073">
    <property type="entry name" value="O-SUCCINYLBENZOATE SYNTHASE-RELATED"/>
    <property type="match status" value="1"/>
</dbReference>
<dbReference type="PANTHER" id="PTHR48073:SF2">
    <property type="entry name" value="O-SUCCINYLBENZOATE SYNTHASE"/>
    <property type="match status" value="1"/>
</dbReference>
<comment type="caution">
    <text evidence="3">The sequence shown here is derived from an EMBL/GenBank/DDBJ whole genome shotgun (WGS) entry which is preliminary data.</text>
</comment>
<dbReference type="Gene3D" id="3.30.300.30">
    <property type="match status" value="1"/>
</dbReference>
<dbReference type="SUPFAM" id="SSF54826">
    <property type="entry name" value="Enolase N-terminal domain-like"/>
    <property type="match status" value="1"/>
</dbReference>
<sequence length="728" mass="81749">MSYSFRIIPYVLHFYQPAGTSRGVYLNRQSWFVLLSSPAYPLRTGIGECAPLPDLSCDAGPDYEHHLKAACRHLAMTGIIDAEALRAYPSILFGLETALRHLQTGSFALWNTPFSRHETGIPINGLIWMGTKERMLAQIERKLDQGFRCVKLKIGAIDFEEEITLLKYIRQRFSASEIELRLDANGAFAPKNALQKLERLSRFFIHSIEQPVRAGQWEAMAHLVKNTPIPVALDEELIGVNILQEKQRLLDAINPHYIILKPSLHGGIQGSTEWIDFARERNIGWWITSALESNIGLNAVAQWCATLNVSMPQGLGTGQLFTNNIPLPLTIHKDELWYQSDLCKGVRQLQEQIYETDREQQVLWLEGIPYPKELALELASQRLSDATIPEWERAFFSFIQIWWNDSPTLTVQTSGSTGTPKLIIVEKGRMMQSAMLTCKYLQLQQGDKALLCLPTEYIAGKMMVVRALVAGLDLYRVVPSGHPLQHVPDMEFAFAAMIPMQVLHSLHEAVGKIRLQHINHCIVGGASVDATLEEELLAMPNSFYVTYGMTETLSHIAMRKLNGKDASPYYHVFPQVHLSLSDEDTLIINAPLVAEEVIETNDIAHILPDGSFEILGRKDNVINSGGLKFHPELLEKKLHAVLPDAFVVTSVPDVVLGQKLVLLLQRNSTTEKGQLDLEAMNYKMRSVLSVYEMPKAVYVCEKLPFTPNGKIDRNAARIMTKEANPVTG</sequence>
<dbReference type="Gene3D" id="3.20.20.120">
    <property type="entry name" value="Enolase-like C-terminal domain"/>
    <property type="match status" value="1"/>
</dbReference>
<evidence type="ECO:0000313" key="3">
    <source>
        <dbReference type="EMBL" id="MBB3187703.1"/>
    </source>
</evidence>